<sequence length="163" mass="19345">MSVTLCDTIEDLKDATIPKVVWQKLEKKIGINYNTLRKFWVYKLHMQLFCPERIYLNDIKIKLIEYIYIKGISNNREIIWSKVARYFDGITTAFLCRIFSNLIQEASQKINTKKFLEIMDYLYKEKIQAIKDDVTDKFLPRLSYSNGKVEIIAEDLNENTDIE</sequence>
<evidence type="ECO:0000313" key="2">
    <source>
        <dbReference type="Proteomes" id="UP001177670"/>
    </source>
</evidence>
<dbReference type="EMBL" id="JAHYIQ010000001">
    <property type="protein sequence ID" value="KAK1137853.1"/>
    <property type="molecule type" value="Genomic_DNA"/>
</dbReference>
<organism evidence="1 2">
    <name type="scientific">Melipona bicolor</name>
    <dbReference type="NCBI Taxonomy" id="60889"/>
    <lineage>
        <taxon>Eukaryota</taxon>
        <taxon>Metazoa</taxon>
        <taxon>Ecdysozoa</taxon>
        <taxon>Arthropoda</taxon>
        <taxon>Hexapoda</taxon>
        <taxon>Insecta</taxon>
        <taxon>Pterygota</taxon>
        <taxon>Neoptera</taxon>
        <taxon>Endopterygota</taxon>
        <taxon>Hymenoptera</taxon>
        <taxon>Apocrita</taxon>
        <taxon>Aculeata</taxon>
        <taxon>Apoidea</taxon>
        <taxon>Anthophila</taxon>
        <taxon>Apidae</taxon>
        <taxon>Melipona</taxon>
    </lineage>
</organism>
<keyword evidence="2" id="KW-1185">Reference proteome</keyword>
<accession>A0AA40KYS3</accession>
<evidence type="ECO:0000313" key="1">
    <source>
        <dbReference type="EMBL" id="KAK1137853.1"/>
    </source>
</evidence>
<protein>
    <submittedName>
        <fullName evidence="1">Uncharacterized protein</fullName>
    </submittedName>
</protein>
<reference evidence="1" key="1">
    <citation type="submission" date="2021-10" db="EMBL/GenBank/DDBJ databases">
        <title>Melipona bicolor Genome sequencing and assembly.</title>
        <authorList>
            <person name="Araujo N.S."/>
            <person name="Arias M.C."/>
        </authorList>
    </citation>
    <scope>NUCLEOTIDE SEQUENCE</scope>
    <source>
        <strain evidence="1">USP_2M_L1-L4_2017</strain>
        <tissue evidence="1">Whole body</tissue>
    </source>
</reference>
<dbReference type="AlphaFoldDB" id="A0AA40KYS3"/>
<gene>
    <name evidence="1" type="ORF">K0M31_002347</name>
</gene>
<proteinExistence type="predicted"/>
<dbReference type="Proteomes" id="UP001177670">
    <property type="component" value="Unassembled WGS sequence"/>
</dbReference>
<comment type="caution">
    <text evidence="1">The sequence shown here is derived from an EMBL/GenBank/DDBJ whole genome shotgun (WGS) entry which is preliminary data.</text>
</comment>
<name>A0AA40KYS3_9HYME</name>